<organism evidence="2 3">
    <name type="scientific">Ambrosia artemisiifolia</name>
    <name type="common">Common ragweed</name>
    <dbReference type="NCBI Taxonomy" id="4212"/>
    <lineage>
        <taxon>Eukaryota</taxon>
        <taxon>Viridiplantae</taxon>
        <taxon>Streptophyta</taxon>
        <taxon>Embryophyta</taxon>
        <taxon>Tracheophyta</taxon>
        <taxon>Spermatophyta</taxon>
        <taxon>Magnoliopsida</taxon>
        <taxon>eudicotyledons</taxon>
        <taxon>Gunneridae</taxon>
        <taxon>Pentapetalae</taxon>
        <taxon>asterids</taxon>
        <taxon>campanulids</taxon>
        <taxon>Asterales</taxon>
        <taxon>Asteraceae</taxon>
        <taxon>Asteroideae</taxon>
        <taxon>Heliantheae alliance</taxon>
        <taxon>Heliantheae</taxon>
        <taxon>Ambrosia</taxon>
    </lineage>
</organism>
<reference evidence="2" key="1">
    <citation type="submission" date="2022-06" db="EMBL/GenBank/DDBJ databases">
        <title>Uncovering the hologenomic basis of an extraordinary plant invasion.</title>
        <authorList>
            <person name="Bieker V.C."/>
            <person name="Martin M.D."/>
            <person name="Gilbert T."/>
            <person name="Hodgins K."/>
            <person name="Battlay P."/>
            <person name="Petersen B."/>
            <person name="Wilson J."/>
        </authorList>
    </citation>
    <scope>NUCLEOTIDE SEQUENCE</scope>
    <source>
        <strain evidence="2">AA19_3_7</strain>
        <tissue evidence="2">Leaf</tissue>
    </source>
</reference>
<accession>A0AAD5GNU2</accession>
<evidence type="ECO:0000256" key="1">
    <source>
        <dbReference type="SAM" id="Phobius"/>
    </source>
</evidence>
<evidence type="ECO:0000313" key="3">
    <source>
        <dbReference type="Proteomes" id="UP001206925"/>
    </source>
</evidence>
<dbReference type="AlphaFoldDB" id="A0AAD5GNU2"/>
<feature type="non-terminal residue" evidence="2">
    <location>
        <position position="235"/>
    </location>
</feature>
<gene>
    <name evidence="2" type="ORF">M8C21_022023</name>
</gene>
<name>A0AAD5GNU2_AMBAR</name>
<protein>
    <submittedName>
        <fullName evidence="2">Uncharacterized protein</fullName>
    </submittedName>
</protein>
<keyword evidence="3" id="KW-1185">Reference proteome</keyword>
<dbReference type="Proteomes" id="UP001206925">
    <property type="component" value="Unassembled WGS sequence"/>
</dbReference>
<keyword evidence="1" id="KW-1133">Transmembrane helix</keyword>
<keyword evidence="1" id="KW-0472">Membrane</keyword>
<feature type="transmembrane region" description="Helical" evidence="1">
    <location>
        <begin position="167"/>
        <end position="191"/>
    </location>
</feature>
<keyword evidence="1" id="KW-0812">Transmembrane</keyword>
<proteinExistence type="predicted"/>
<comment type="caution">
    <text evidence="2">The sequence shown here is derived from an EMBL/GenBank/DDBJ whole genome shotgun (WGS) entry which is preliminary data.</text>
</comment>
<sequence>MEFRIDLERKRREIILDLGLNTVDNLILILRMTRNAEGSNKRTGDDSAVEAAGLANEPSGALVLAGSRTKRPDILNRHSENRFFYAEARFYMKRVKAALHSWFFLPQTMLHVVDQITPPNSVDYKSQLLDVLKTIKYLVEKSHSKHPTPFVLISSDRRIILSETNSVCTFVLNLAVFLLVAKTCALTMNVAGVVKNWLLIAFSWPVIKDIVKPINLFGHLRQKKQRRWRHRLMMK</sequence>
<dbReference type="EMBL" id="JAMZMK010006957">
    <property type="protein sequence ID" value="KAI7746518.1"/>
    <property type="molecule type" value="Genomic_DNA"/>
</dbReference>
<feature type="transmembrane region" description="Helical" evidence="1">
    <location>
        <begin position="197"/>
        <end position="217"/>
    </location>
</feature>
<evidence type="ECO:0000313" key="2">
    <source>
        <dbReference type="EMBL" id="KAI7746518.1"/>
    </source>
</evidence>